<evidence type="ECO:0000259" key="6">
    <source>
        <dbReference type="Pfam" id="PF08281"/>
    </source>
</evidence>
<evidence type="ECO:0000256" key="3">
    <source>
        <dbReference type="ARBA" id="ARBA00023082"/>
    </source>
</evidence>
<dbReference type="InterPro" id="IPR036388">
    <property type="entry name" value="WH-like_DNA-bd_sf"/>
</dbReference>
<keyword evidence="3" id="KW-0731">Sigma factor</keyword>
<feature type="domain" description="RNA polymerase sigma factor 70 region 4 type 2" evidence="6">
    <location>
        <begin position="120"/>
        <end position="172"/>
    </location>
</feature>
<name>A0ABN1GMP0_9BACI</name>
<dbReference type="InterPro" id="IPR007627">
    <property type="entry name" value="RNA_pol_sigma70_r2"/>
</dbReference>
<organism evidence="7 8">
    <name type="scientific">Virgibacillus siamensis</name>
    <dbReference type="NCBI Taxonomy" id="480071"/>
    <lineage>
        <taxon>Bacteria</taxon>
        <taxon>Bacillati</taxon>
        <taxon>Bacillota</taxon>
        <taxon>Bacilli</taxon>
        <taxon>Bacillales</taxon>
        <taxon>Bacillaceae</taxon>
        <taxon>Virgibacillus</taxon>
    </lineage>
</organism>
<dbReference type="NCBIfam" id="TIGR02937">
    <property type="entry name" value="sigma70-ECF"/>
    <property type="match status" value="1"/>
</dbReference>
<proteinExistence type="inferred from homology"/>
<protein>
    <submittedName>
        <fullName evidence="7">Sigma-70 family RNA polymerase sigma factor</fullName>
    </submittedName>
</protein>
<evidence type="ECO:0000256" key="2">
    <source>
        <dbReference type="ARBA" id="ARBA00023015"/>
    </source>
</evidence>
<keyword evidence="2" id="KW-0805">Transcription regulation</keyword>
<dbReference type="InterPro" id="IPR014284">
    <property type="entry name" value="RNA_pol_sigma-70_dom"/>
</dbReference>
<dbReference type="InterPro" id="IPR013324">
    <property type="entry name" value="RNA_pol_sigma_r3/r4-like"/>
</dbReference>
<dbReference type="SUPFAM" id="SSF88946">
    <property type="entry name" value="Sigma2 domain of RNA polymerase sigma factors"/>
    <property type="match status" value="1"/>
</dbReference>
<dbReference type="InterPro" id="IPR013249">
    <property type="entry name" value="RNA_pol_sigma70_r4_t2"/>
</dbReference>
<comment type="similarity">
    <text evidence="1">Belongs to the sigma-70 factor family. ECF subfamily.</text>
</comment>
<feature type="domain" description="RNA polymerase sigma-70 region 2" evidence="5">
    <location>
        <begin position="23"/>
        <end position="90"/>
    </location>
</feature>
<gene>
    <name evidence="7" type="ORF">GCM10009001_34890</name>
</gene>
<dbReference type="InterPro" id="IPR039425">
    <property type="entry name" value="RNA_pol_sigma-70-like"/>
</dbReference>
<evidence type="ECO:0000259" key="5">
    <source>
        <dbReference type="Pfam" id="PF04542"/>
    </source>
</evidence>
<evidence type="ECO:0000256" key="1">
    <source>
        <dbReference type="ARBA" id="ARBA00010641"/>
    </source>
</evidence>
<dbReference type="Pfam" id="PF04542">
    <property type="entry name" value="Sigma70_r2"/>
    <property type="match status" value="1"/>
</dbReference>
<evidence type="ECO:0000313" key="7">
    <source>
        <dbReference type="EMBL" id="GAA0614637.1"/>
    </source>
</evidence>
<accession>A0ABN1GMP0</accession>
<evidence type="ECO:0000256" key="4">
    <source>
        <dbReference type="ARBA" id="ARBA00023163"/>
    </source>
</evidence>
<reference evidence="7 8" key="1">
    <citation type="journal article" date="2019" name="Int. J. Syst. Evol. Microbiol.">
        <title>The Global Catalogue of Microorganisms (GCM) 10K type strain sequencing project: providing services to taxonomists for standard genome sequencing and annotation.</title>
        <authorList>
            <consortium name="The Broad Institute Genomics Platform"/>
            <consortium name="The Broad Institute Genome Sequencing Center for Infectious Disease"/>
            <person name="Wu L."/>
            <person name="Ma J."/>
        </authorList>
    </citation>
    <scope>NUCLEOTIDE SEQUENCE [LARGE SCALE GENOMIC DNA]</scope>
    <source>
        <strain evidence="7 8">JCM 15395</strain>
    </source>
</reference>
<dbReference type="PANTHER" id="PTHR43133">
    <property type="entry name" value="RNA POLYMERASE ECF-TYPE SIGMA FACTO"/>
    <property type="match status" value="1"/>
</dbReference>
<dbReference type="Gene3D" id="1.10.10.10">
    <property type="entry name" value="Winged helix-like DNA-binding domain superfamily/Winged helix DNA-binding domain"/>
    <property type="match status" value="1"/>
</dbReference>
<dbReference type="Gene3D" id="1.10.1740.10">
    <property type="match status" value="1"/>
</dbReference>
<dbReference type="PANTHER" id="PTHR43133:SF62">
    <property type="entry name" value="RNA POLYMERASE SIGMA FACTOR SIGZ"/>
    <property type="match status" value="1"/>
</dbReference>
<dbReference type="Proteomes" id="UP001500866">
    <property type="component" value="Unassembled WGS sequence"/>
</dbReference>
<dbReference type="EMBL" id="BAAADS010000025">
    <property type="protein sequence ID" value="GAA0614637.1"/>
    <property type="molecule type" value="Genomic_DNA"/>
</dbReference>
<dbReference type="RefSeq" id="WP_343816105.1">
    <property type="nucleotide sequence ID" value="NZ_BAAADS010000025.1"/>
</dbReference>
<dbReference type="Pfam" id="PF08281">
    <property type="entry name" value="Sigma70_r4_2"/>
    <property type="match status" value="1"/>
</dbReference>
<keyword evidence="8" id="KW-1185">Reference proteome</keyword>
<evidence type="ECO:0000313" key="8">
    <source>
        <dbReference type="Proteomes" id="UP001500866"/>
    </source>
</evidence>
<dbReference type="CDD" id="cd06171">
    <property type="entry name" value="Sigma70_r4"/>
    <property type="match status" value="1"/>
</dbReference>
<dbReference type="SUPFAM" id="SSF88659">
    <property type="entry name" value="Sigma3 and sigma4 domains of RNA polymerase sigma factors"/>
    <property type="match status" value="1"/>
</dbReference>
<comment type="caution">
    <text evidence="7">The sequence shown here is derived from an EMBL/GenBank/DDBJ whole genome shotgun (WGS) entry which is preliminary data.</text>
</comment>
<sequence>MQNTDNELFYRIQNNDEKALEQMYDRYEKLLFSFSYRMTNNKFLAEEAVQDVFTKIWTKKAYYDDGKGKFSSWILTVTRNACIDLVRKQKETPYELEERDSMHAQDPTPEESIVWNECSEVIRECIEQLKQEQQEIIELFYFKSMSQSNIAKACNLPLGTVKGRVRLALKHLNQILSSRKERGVHDDV</sequence>
<dbReference type="InterPro" id="IPR013325">
    <property type="entry name" value="RNA_pol_sigma_r2"/>
</dbReference>
<keyword evidence="4" id="KW-0804">Transcription</keyword>